<protein>
    <recommendedName>
        <fullName evidence="4">Hydrophobin</fullName>
    </recommendedName>
</protein>
<comment type="caution">
    <text evidence="2">The sequence shown here is derived from an EMBL/GenBank/DDBJ whole genome shotgun (WGS) entry which is preliminary data.</text>
</comment>
<reference evidence="2" key="1">
    <citation type="journal article" date="2023" name="Mol. Phylogenet. Evol.">
        <title>Genome-scale phylogeny and comparative genomics of the fungal order Sordariales.</title>
        <authorList>
            <person name="Hensen N."/>
            <person name="Bonometti L."/>
            <person name="Westerberg I."/>
            <person name="Brannstrom I.O."/>
            <person name="Guillou S."/>
            <person name="Cros-Aarteil S."/>
            <person name="Calhoun S."/>
            <person name="Haridas S."/>
            <person name="Kuo A."/>
            <person name="Mondo S."/>
            <person name="Pangilinan J."/>
            <person name="Riley R."/>
            <person name="LaButti K."/>
            <person name="Andreopoulos B."/>
            <person name="Lipzen A."/>
            <person name="Chen C."/>
            <person name="Yan M."/>
            <person name="Daum C."/>
            <person name="Ng V."/>
            <person name="Clum A."/>
            <person name="Steindorff A."/>
            <person name="Ohm R.A."/>
            <person name="Martin F."/>
            <person name="Silar P."/>
            <person name="Natvig D.O."/>
            <person name="Lalanne C."/>
            <person name="Gautier V."/>
            <person name="Ament-Velasquez S.L."/>
            <person name="Kruys A."/>
            <person name="Hutchinson M.I."/>
            <person name="Powell A.J."/>
            <person name="Barry K."/>
            <person name="Miller A.N."/>
            <person name="Grigoriev I.V."/>
            <person name="Debuchy R."/>
            <person name="Gladieux P."/>
            <person name="Hiltunen Thoren M."/>
            <person name="Johannesson H."/>
        </authorList>
    </citation>
    <scope>NUCLEOTIDE SEQUENCE</scope>
    <source>
        <strain evidence="2">PSN324</strain>
    </source>
</reference>
<gene>
    <name evidence="2" type="ORF">QBC42DRAFT_255800</name>
</gene>
<dbReference type="Proteomes" id="UP001321749">
    <property type="component" value="Unassembled WGS sequence"/>
</dbReference>
<sequence>MQTQFIIALFAAAASASTLPAHVPRQGGVNPAVIPQDFGVKAGVPSTVQPGDCVGANDKLIPCDCPPAPNDPDFLGKLSQGLSQGFFPDASVQLPITLEEFNNAADQSIDTQKRRGTALIQVLQSLKGTKGVGCPGVAVPNLVKLQQTGTITGGNVGNAGK</sequence>
<dbReference type="AlphaFoldDB" id="A0AAV9HBE6"/>
<evidence type="ECO:0000313" key="3">
    <source>
        <dbReference type="Proteomes" id="UP001321749"/>
    </source>
</evidence>
<keyword evidence="3" id="KW-1185">Reference proteome</keyword>
<reference evidence="2" key="2">
    <citation type="submission" date="2023-06" db="EMBL/GenBank/DDBJ databases">
        <authorList>
            <consortium name="Lawrence Berkeley National Laboratory"/>
            <person name="Mondo S.J."/>
            <person name="Hensen N."/>
            <person name="Bonometti L."/>
            <person name="Westerberg I."/>
            <person name="Brannstrom I.O."/>
            <person name="Guillou S."/>
            <person name="Cros-Aarteil S."/>
            <person name="Calhoun S."/>
            <person name="Haridas S."/>
            <person name="Kuo A."/>
            <person name="Pangilinan J."/>
            <person name="Riley R."/>
            <person name="Labutti K."/>
            <person name="Andreopoulos B."/>
            <person name="Lipzen A."/>
            <person name="Chen C."/>
            <person name="Yanf M."/>
            <person name="Daum C."/>
            <person name="Ng V."/>
            <person name="Clum A."/>
            <person name="Steindorff A."/>
            <person name="Ohm R."/>
            <person name="Martin F."/>
            <person name="Silar P."/>
            <person name="Natvig D."/>
            <person name="Lalanne C."/>
            <person name="Gautier V."/>
            <person name="Ament-Velasquez S.L."/>
            <person name="Kruys A."/>
            <person name="Hutchinson M.I."/>
            <person name="Powell A.J."/>
            <person name="Barry K."/>
            <person name="Miller A.N."/>
            <person name="Grigoriev I.V."/>
            <person name="Debuchy R."/>
            <person name="Gladieux P."/>
            <person name="Thoren M.H."/>
            <person name="Johannesson H."/>
        </authorList>
    </citation>
    <scope>NUCLEOTIDE SEQUENCE</scope>
    <source>
        <strain evidence="2">PSN324</strain>
    </source>
</reference>
<organism evidence="2 3">
    <name type="scientific">Cladorrhinum samala</name>
    <dbReference type="NCBI Taxonomy" id="585594"/>
    <lineage>
        <taxon>Eukaryota</taxon>
        <taxon>Fungi</taxon>
        <taxon>Dikarya</taxon>
        <taxon>Ascomycota</taxon>
        <taxon>Pezizomycotina</taxon>
        <taxon>Sordariomycetes</taxon>
        <taxon>Sordariomycetidae</taxon>
        <taxon>Sordariales</taxon>
        <taxon>Podosporaceae</taxon>
        <taxon>Cladorrhinum</taxon>
    </lineage>
</organism>
<dbReference type="EMBL" id="MU865088">
    <property type="protein sequence ID" value="KAK4457960.1"/>
    <property type="molecule type" value="Genomic_DNA"/>
</dbReference>
<name>A0AAV9HBE6_9PEZI</name>
<accession>A0AAV9HBE6</accession>
<feature type="signal peptide" evidence="1">
    <location>
        <begin position="1"/>
        <end position="16"/>
    </location>
</feature>
<evidence type="ECO:0008006" key="4">
    <source>
        <dbReference type="Google" id="ProtNLM"/>
    </source>
</evidence>
<evidence type="ECO:0000256" key="1">
    <source>
        <dbReference type="SAM" id="SignalP"/>
    </source>
</evidence>
<feature type="chain" id="PRO_5043642402" description="Hydrophobin" evidence="1">
    <location>
        <begin position="17"/>
        <end position="161"/>
    </location>
</feature>
<evidence type="ECO:0000313" key="2">
    <source>
        <dbReference type="EMBL" id="KAK4457960.1"/>
    </source>
</evidence>
<keyword evidence="1" id="KW-0732">Signal</keyword>
<proteinExistence type="predicted"/>